<evidence type="ECO:0000256" key="1">
    <source>
        <dbReference type="SAM" id="Phobius"/>
    </source>
</evidence>
<dbReference type="AlphaFoldDB" id="A0A975T1J3"/>
<dbReference type="EMBL" id="CP077062">
    <property type="protein sequence ID" value="QWZ09872.1"/>
    <property type="molecule type" value="Genomic_DNA"/>
</dbReference>
<evidence type="ECO:0000313" key="2">
    <source>
        <dbReference type="EMBL" id="QWZ09872.1"/>
    </source>
</evidence>
<accession>A0A975T1J3</accession>
<dbReference type="KEGG" id="nps:KRR39_09155"/>
<organism evidence="2 3">
    <name type="scientific">Nocardioides panacis</name>
    <dbReference type="NCBI Taxonomy" id="2849501"/>
    <lineage>
        <taxon>Bacteria</taxon>
        <taxon>Bacillati</taxon>
        <taxon>Actinomycetota</taxon>
        <taxon>Actinomycetes</taxon>
        <taxon>Propionibacteriales</taxon>
        <taxon>Nocardioidaceae</taxon>
        <taxon>Nocardioides</taxon>
    </lineage>
</organism>
<dbReference type="RefSeq" id="WP_216941718.1">
    <property type="nucleotide sequence ID" value="NZ_CP077062.1"/>
</dbReference>
<proteinExistence type="predicted"/>
<feature type="transmembrane region" description="Helical" evidence="1">
    <location>
        <begin position="166"/>
        <end position="189"/>
    </location>
</feature>
<keyword evidence="1" id="KW-1133">Transmembrane helix</keyword>
<feature type="transmembrane region" description="Helical" evidence="1">
    <location>
        <begin position="134"/>
        <end position="154"/>
    </location>
</feature>
<reference evidence="2" key="1">
    <citation type="submission" date="2021-06" db="EMBL/GenBank/DDBJ databases">
        <title>Complete genome sequence of Nocardioides sp. G188.</title>
        <authorList>
            <person name="Im W.-T."/>
        </authorList>
    </citation>
    <scope>NUCLEOTIDE SEQUENCE</scope>
    <source>
        <strain evidence="2">G188</strain>
    </source>
</reference>
<name>A0A975T1J3_9ACTN</name>
<feature type="transmembrane region" description="Helical" evidence="1">
    <location>
        <begin position="6"/>
        <end position="28"/>
    </location>
</feature>
<keyword evidence="1" id="KW-0812">Transmembrane</keyword>
<keyword evidence="1" id="KW-0472">Membrane</keyword>
<feature type="transmembrane region" description="Helical" evidence="1">
    <location>
        <begin position="40"/>
        <end position="61"/>
    </location>
</feature>
<feature type="transmembrane region" description="Helical" evidence="1">
    <location>
        <begin position="107"/>
        <end position="128"/>
    </location>
</feature>
<evidence type="ECO:0008006" key="4">
    <source>
        <dbReference type="Google" id="ProtNLM"/>
    </source>
</evidence>
<gene>
    <name evidence="2" type="ORF">KRR39_09155</name>
</gene>
<keyword evidence="3" id="KW-1185">Reference proteome</keyword>
<feature type="transmembrane region" description="Helical" evidence="1">
    <location>
        <begin position="239"/>
        <end position="261"/>
    </location>
</feature>
<sequence>MVPYPFFPAGIHECVYLATGASVVVAVLHGIRRHGPRPTTPWYLIAAAYACYVVGDALSYVDLSQAPGVLAWASDLAYLAYYPLVTAALVILMRIRKLGRAAAWPDAAIWTVGAGIVLWELVLEGAALPTRVGIDWFTSVAYPVMDLVLLLLVVRTLTGVILENVAYLLLASGLVAQLVADVCFLGDFLGAGYVDGGALDLGWLVSYVLVGAAALHPSLGRSIDVSLEPSSHPLGRWRIPLLLVPAMVGPGMLSSCCSPVLRGRTSRAWRSPPPPSW</sequence>
<dbReference type="Proteomes" id="UP000683575">
    <property type="component" value="Chromosome"/>
</dbReference>
<evidence type="ECO:0000313" key="3">
    <source>
        <dbReference type="Proteomes" id="UP000683575"/>
    </source>
</evidence>
<feature type="transmembrane region" description="Helical" evidence="1">
    <location>
        <begin position="76"/>
        <end position="95"/>
    </location>
</feature>
<protein>
    <recommendedName>
        <fullName evidence="4">GGDEF domain-containing protein</fullName>
    </recommendedName>
</protein>